<dbReference type="Gene3D" id="1.50.10.10">
    <property type="match status" value="1"/>
</dbReference>
<dbReference type="Pfam" id="PF17389">
    <property type="entry name" value="Bac_rhamnosid6H"/>
    <property type="match status" value="1"/>
</dbReference>
<dbReference type="InterPro" id="IPR035396">
    <property type="entry name" value="Bac_rhamnosid6H"/>
</dbReference>
<reference evidence="8" key="1">
    <citation type="submission" date="2020-09" db="EMBL/GenBank/DDBJ databases">
        <title>Draft Genome Sequence of Paenibacillus sp. WST5.</title>
        <authorList>
            <person name="Bao Z."/>
        </authorList>
    </citation>
    <scope>NUCLEOTIDE SEQUENCE</scope>
    <source>
        <strain evidence="8">WST5</strain>
    </source>
</reference>
<evidence type="ECO:0000259" key="6">
    <source>
        <dbReference type="Pfam" id="PF17389"/>
    </source>
</evidence>
<dbReference type="InterPro" id="IPR008902">
    <property type="entry name" value="Rhamnosid_concanavalin"/>
</dbReference>
<dbReference type="Pfam" id="PF17390">
    <property type="entry name" value="Bac_rhamnosid_C"/>
    <property type="match status" value="1"/>
</dbReference>
<feature type="domain" description="Alpha-L-rhamnosidase concanavalin-like" evidence="4">
    <location>
        <begin position="329"/>
        <end position="419"/>
    </location>
</feature>
<accession>A0A926KKE5</accession>
<keyword evidence="9" id="KW-1185">Reference proteome</keyword>
<evidence type="ECO:0000313" key="8">
    <source>
        <dbReference type="EMBL" id="MBD0378616.1"/>
    </source>
</evidence>
<dbReference type="InterPro" id="IPR035398">
    <property type="entry name" value="Bac_rhamnosid_C"/>
</dbReference>
<sequence>MQVDEMFVESRIRPLGIDVLQPAFGWSFSDATERSQMQTAYRIIVSESEANLRLEHGDVWDSGQRLSRKNVHILYEGAPLQSRVRYYWKVQIWDRQDRMTESSVSWWEMGLVHENDWSASWIGHSESEHAERPALPLFRHEFNLGKPVAKARAYICGLGQYELRLNGKKVGDSVLEPGWTNYDKTCLYCVYDVTDELNEGANAIGVMLGNGFFNVTGGRYSKFKSSFGTPRCLIQLEITHDDGKTVTIVSDKNWRSASGPIIFSCMYGGEDYDARRLQAGWDRPGLPSSELWKPAAEVDRPAGKLKAQAISPLKVMETFKPVHISQPIPGVYVADFGQNFSGWVEISVKGPQGAQITLTPAELLKENGTANQKWTGSPNKFTYIISGGAHEEVWSPRFSYHGFRYVQIEGAVPDAFAANDKDVPVLVRLEGQMIYPDTKVCGNFESSDSMLNRTHEIINRAILSNMKSIFTDCPHREKLGWLEQIHLMGPSVAFNYDVERLFVKTMEDIRDAQLPDGMVPTTAPEYVVFSDKWRCFRDSVSWGATYVLTGWNLLQMYGNRRILAEHYEGMKAYIDYITASSDRLIVHSGLGDWYDVGDNPPGFVQNTPVAHTETAMFYHIVDVFAQIASLLAYDEDAIRYAELREKIKTAFNDAFFDRKTYQYATGSQTSNAMPLVLGLAHKPYAETVLAHVIDDIRQRGYHTTAGDVGHRYVLLALAQSGRSDIIYEMTRKTDHPSYGYQIVHGATTLTEAWDGPTVGKSQNHFMLGHIEEWFYTDLAGIRYRFDPDFESYKLSIRPVLPEGLDEVTAEYRLPAGRIRVAWKRSGLNRLTLGVNIPANCMAEIYVPALSTDTLLENGASIMETESVEIVRRESGHMVVRVGSGKYHFESAV</sequence>
<comment type="caution">
    <text evidence="8">The sequence shown here is derived from an EMBL/GenBank/DDBJ whole genome shotgun (WGS) entry which is preliminary data.</text>
</comment>
<dbReference type="InterPro" id="IPR012341">
    <property type="entry name" value="6hp_glycosidase-like_sf"/>
</dbReference>
<feature type="domain" description="Alpha-L-rhamnosidase six-hairpin glycosidase" evidence="6">
    <location>
        <begin position="441"/>
        <end position="776"/>
    </location>
</feature>
<dbReference type="RefSeq" id="WP_188172443.1">
    <property type="nucleotide sequence ID" value="NZ_JACVVD010000001.1"/>
</dbReference>
<dbReference type="Pfam" id="PF05592">
    <property type="entry name" value="Bac_rhamnosid"/>
    <property type="match status" value="1"/>
</dbReference>
<dbReference type="EMBL" id="JACVVD010000001">
    <property type="protein sequence ID" value="MBD0378616.1"/>
    <property type="molecule type" value="Genomic_DNA"/>
</dbReference>
<organism evidence="8 9">
    <name type="scientific">Paenibacillus sedimenti</name>
    <dbReference type="NCBI Taxonomy" id="2770274"/>
    <lineage>
        <taxon>Bacteria</taxon>
        <taxon>Bacillati</taxon>
        <taxon>Bacillota</taxon>
        <taxon>Bacilli</taxon>
        <taxon>Bacillales</taxon>
        <taxon>Paenibacillaceae</taxon>
        <taxon>Paenibacillus</taxon>
    </lineage>
</organism>
<evidence type="ECO:0000256" key="3">
    <source>
        <dbReference type="ARBA" id="ARBA00022801"/>
    </source>
</evidence>
<evidence type="ECO:0000259" key="5">
    <source>
        <dbReference type="Pfam" id="PF08531"/>
    </source>
</evidence>
<evidence type="ECO:0000259" key="4">
    <source>
        <dbReference type="Pfam" id="PF05592"/>
    </source>
</evidence>
<keyword evidence="3 8" id="KW-0378">Hydrolase</keyword>
<dbReference type="PIRSF" id="PIRSF010631">
    <property type="entry name" value="A-rhamnsds"/>
    <property type="match status" value="1"/>
</dbReference>
<dbReference type="PANTHER" id="PTHR33307">
    <property type="entry name" value="ALPHA-RHAMNOSIDASE (EUROFUNG)"/>
    <property type="match status" value="1"/>
</dbReference>
<dbReference type="Pfam" id="PF25788">
    <property type="entry name" value="Ig_Rha78A_N"/>
    <property type="match status" value="1"/>
</dbReference>
<protein>
    <recommendedName>
        <fullName evidence="2">alpha-L-rhamnosidase</fullName>
        <ecNumber evidence="2">3.2.1.40</ecNumber>
    </recommendedName>
</protein>
<dbReference type="Gene3D" id="2.60.420.10">
    <property type="entry name" value="Maltose phosphorylase, domain 3"/>
    <property type="match status" value="1"/>
</dbReference>
<dbReference type="GO" id="GO:0030596">
    <property type="term" value="F:alpha-L-rhamnosidase activity"/>
    <property type="evidence" value="ECO:0007669"/>
    <property type="project" value="UniProtKB-EC"/>
</dbReference>
<dbReference type="Gene3D" id="2.60.40.10">
    <property type="entry name" value="Immunoglobulins"/>
    <property type="match status" value="1"/>
</dbReference>
<gene>
    <name evidence="8" type="ORF">ICC18_00585</name>
</gene>
<dbReference type="AlphaFoldDB" id="A0A926KKE5"/>
<feature type="domain" description="Bacterial alpha-L-rhamnosidase N-terminal" evidence="5">
    <location>
        <begin position="146"/>
        <end position="317"/>
    </location>
</feature>
<dbReference type="SUPFAM" id="SSF48208">
    <property type="entry name" value="Six-hairpin glycosidases"/>
    <property type="match status" value="1"/>
</dbReference>
<dbReference type="EC" id="3.2.1.40" evidence="2"/>
<evidence type="ECO:0000256" key="2">
    <source>
        <dbReference type="ARBA" id="ARBA00012652"/>
    </source>
</evidence>
<dbReference type="GO" id="GO:0005975">
    <property type="term" value="P:carbohydrate metabolic process"/>
    <property type="evidence" value="ECO:0007669"/>
    <property type="project" value="InterPro"/>
</dbReference>
<dbReference type="InterPro" id="IPR008928">
    <property type="entry name" value="6-hairpin_glycosidase_sf"/>
</dbReference>
<comment type="catalytic activity">
    <reaction evidence="1">
        <text>Hydrolysis of terminal non-reducing alpha-L-rhamnose residues in alpha-L-rhamnosides.</text>
        <dbReference type="EC" id="3.2.1.40"/>
    </reaction>
</comment>
<name>A0A926KKE5_9BACL</name>
<dbReference type="InterPro" id="IPR013783">
    <property type="entry name" value="Ig-like_fold"/>
</dbReference>
<feature type="domain" description="Alpha-L-rhamnosidase C-terminal" evidence="7">
    <location>
        <begin position="794"/>
        <end position="852"/>
    </location>
</feature>
<dbReference type="InterPro" id="IPR013737">
    <property type="entry name" value="Bac_rhamnosid_N"/>
</dbReference>
<dbReference type="PANTHER" id="PTHR33307:SF11">
    <property type="entry name" value="ALPHA-L-RHAMNOSIDASE"/>
    <property type="match status" value="1"/>
</dbReference>
<evidence type="ECO:0000259" key="7">
    <source>
        <dbReference type="Pfam" id="PF17390"/>
    </source>
</evidence>
<proteinExistence type="predicted"/>
<evidence type="ECO:0000313" key="9">
    <source>
        <dbReference type="Proteomes" id="UP000650466"/>
    </source>
</evidence>
<dbReference type="Pfam" id="PF08531">
    <property type="entry name" value="Bac_rhamnosid_N"/>
    <property type="match status" value="1"/>
</dbReference>
<dbReference type="Gene3D" id="2.60.120.260">
    <property type="entry name" value="Galactose-binding domain-like"/>
    <property type="match status" value="2"/>
</dbReference>
<dbReference type="InterPro" id="IPR016007">
    <property type="entry name" value="Alpha_rhamnosid"/>
</dbReference>
<dbReference type="Proteomes" id="UP000650466">
    <property type="component" value="Unassembled WGS sequence"/>
</dbReference>
<evidence type="ECO:0000256" key="1">
    <source>
        <dbReference type="ARBA" id="ARBA00001445"/>
    </source>
</evidence>